<dbReference type="Proteomes" id="UP001151518">
    <property type="component" value="Unassembled WGS sequence"/>
</dbReference>
<comment type="caution">
    <text evidence="3">The sequence shown here is derived from an EMBL/GenBank/DDBJ whole genome shotgun (WGS) entry which is preliminary data.</text>
</comment>
<evidence type="ECO:0000256" key="1">
    <source>
        <dbReference type="SAM" id="MobiDB-lite"/>
    </source>
</evidence>
<gene>
    <name evidence="3" type="ORF">GGI25_000921</name>
</gene>
<proteinExistence type="predicted"/>
<feature type="compositionally biased region" description="Low complexity" evidence="1">
    <location>
        <begin position="49"/>
        <end position="66"/>
    </location>
</feature>
<evidence type="ECO:0000313" key="4">
    <source>
        <dbReference type="Proteomes" id="UP001151518"/>
    </source>
</evidence>
<reference evidence="3" key="1">
    <citation type="submission" date="2022-07" db="EMBL/GenBank/DDBJ databases">
        <title>Phylogenomic reconstructions and comparative analyses of Kickxellomycotina fungi.</title>
        <authorList>
            <person name="Reynolds N.K."/>
            <person name="Stajich J.E."/>
            <person name="Barry K."/>
            <person name="Grigoriev I.V."/>
            <person name="Crous P."/>
            <person name="Smith M.E."/>
        </authorList>
    </citation>
    <scope>NUCLEOTIDE SEQUENCE</scope>
    <source>
        <strain evidence="3">NRRL 3115</strain>
    </source>
</reference>
<feature type="region of interest" description="Disordered" evidence="1">
    <location>
        <begin position="1"/>
        <end position="66"/>
    </location>
</feature>
<accession>A0A9W8GDL7</accession>
<evidence type="ECO:0000259" key="2">
    <source>
        <dbReference type="PROSITE" id="PS51837"/>
    </source>
</evidence>
<name>A0A9W8GDL7_9FUNG</name>
<dbReference type="OrthoDB" id="5554442at2759"/>
<sequence length="332" mass="35606">MATTTHSGPSYGGGALNSQHTAGYHSAGAPGFGHPGYSSHPSQAHGSSRHPSQQPRPSSHGPYGAYPYGVPPHGATPYGAPAYGAPYYGAPAYGEHPPYPPSAYGGTHVSSHYGGGHQQHLNKSKYGKSSIFVPADWEMDSSKAGFANLIARIFAYLDYQYSSTDHMPYPHHMGIGHMAHVGPMGNHYGRASGLGSRYGLSGSHHSFHPAAAHGVSIASDPHGLFSYANMSRMNMSRGHMRFSSKSVPTICPRCQGEIMTLVKRRPDGVNVTATVAALVFGIIFKAPKALLPLTLLPLQMKSLYSCVHYCPRCNYKLGKNIRIYIPMEDVQS</sequence>
<dbReference type="EMBL" id="JANBTW010000007">
    <property type="protein sequence ID" value="KAJ2680033.1"/>
    <property type="molecule type" value="Genomic_DNA"/>
</dbReference>
<feature type="domain" description="LITAF" evidence="2">
    <location>
        <begin position="231"/>
        <end position="322"/>
    </location>
</feature>
<dbReference type="PROSITE" id="PS51837">
    <property type="entry name" value="LITAF"/>
    <property type="match status" value="1"/>
</dbReference>
<dbReference type="Pfam" id="PF10601">
    <property type="entry name" value="zf-LITAF-like"/>
    <property type="match status" value="1"/>
</dbReference>
<dbReference type="AlphaFoldDB" id="A0A9W8GDL7"/>
<evidence type="ECO:0000313" key="3">
    <source>
        <dbReference type="EMBL" id="KAJ2680033.1"/>
    </source>
</evidence>
<protein>
    <recommendedName>
        <fullName evidence="2">LITAF domain-containing protein</fullName>
    </recommendedName>
</protein>
<dbReference type="SMART" id="SM00714">
    <property type="entry name" value="LITAF"/>
    <property type="match status" value="1"/>
</dbReference>
<organism evidence="3 4">
    <name type="scientific">Coemansia spiralis</name>
    <dbReference type="NCBI Taxonomy" id="417178"/>
    <lineage>
        <taxon>Eukaryota</taxon>
        <taxon>Fungi</taxon>
        <taxon>Fungi incertae sedis</taxon>
        <taxon>Zoopagomycota</taxon>
        <taxon>Kickxellomycotina</taxon>
        <taxon>Kickxellomycetes</taxon>
        <taxon>Kickxellales</taxon>
        <taxon>Kickxellaceae</taxon>
        <taxon>Coemansia</taxon>
    </lineage>
</organism>
<dbReference type="InterPro" id="IPR006629">
    <property type="entry name" value="LITAF"/>
</dbReference>